<proteinExistence type="predicted"/>
<keyword evidence="1" id="KW-0472">Membrane</keyword>
<keyword evidence="1" id="KW-0812">Transmembrane</keyword>
<dbReference type="OrthoDB" id="10604162at2759"/>
<evidence type="ECO:0000256" key="1">
    <source>
        <dbReference type="SAM" id="Phobius"/>
    </source>
</evidence>
<name>A0A3M7S9U5_BRAPC</name>
<dbReference type="Proteomes" id="UP000276133">
    <property type="component" value="Unassembled WGS sequence"/>
</dbReference>
<dbReference type="EMBL" id="REGN01001817">
    <property type="protein sequence ID" value="RNA32320.1"/>
    <property type="molecule type" value="Genomic_DNA"/>
</dbReference>
<protein>
    <submittedName>
        <fullName evidence="2">Uncharacterized protein</fullName>
    </submittedName>
</protein>
<organism evidence="2 3">
    <name type="scientific">Brachionus plicatilis</name>
    <name type="common">Marine rotifer</name>
    <name type="synonym">Brachionus muelleri</name>
    <dbReference type="NCBI Taxonomy" id="10195"/>
    <lineage>
        <taxon>Eukaryota</taxon>
        <taxon>Metazoa</taxon>
        <taxon>Spiralia</taxon>
        <taxon>Gnathifera</taxon>
        <taxon>Rotifera</taxon>
        <taxon>Eurotatoria</taxon>
        <taxon>Monogononta</taxon>
        <taxon>Pseudotrocha</taxon>
        <taxon>Ploima</taxon>
        <taxon>Brachionidae</taxon>
        <taxon>Brachionus</taxon>
    </lineage>
</organism>
<feature type="transmembrane region" description="Helical" evidence="1">
    <location>
        <begin position="21"/>
        <end position="42"/>
    </location>
</feature>
<evidence type="ECO:0000313" key="2">
    <source>
        <dbReference type="EMBL" id="RNA32320.1"/>
    </source>
</evidence>
<gene>
    <name evidence="2" type="ORF">BpHYR1_012251</name>
</gene>
<feature type="transmembrane region" description="Helical" evidence="1">
    <location>
        <begin position="172"/>
        <end position="198"/>
    </location>
</feature>
<sequence length="267" mass="30689">MSRDEQIYIDFKINEILIKNLIANTCYYVLCFLSISFSYVSINSSKWRQVQVLEQNDRMLRSSFGFWKMCNETFIKKSSNITVTCEKIKFQHEPLMTVSRIVNYIGFVFQILGTLCEYKLTLVWNLNVILSIICVSFFTIGINLMIFTTILFMSKVKFIKVNDELIFYEPKFGSFALLGFCLAIFCSIGVLALNFIFLSTSTLKRTKKAANDSVEDPKSALNQIRKTSSQKNFKFISQPVFPSMPPPPPPALSLEAKKSFGMIYDKE</sequence>
<feature type="transmembrane region" description="Helical" evidence="1">
    <location>
        <begin position="101"/>
        <end position="121"/>
    </location>
</feature>
<comment type="caution">
    <text evidence="2">The sequence shown here is derived from an EMBL/GenBank/DDBJ whole genome shotgun (WGS) entry which is preliminary data.</text>
</comment>
<keyword evidence="1" id="KW-1133">Transmembrane helix</keyword>
<reference evidence="2 3" key="1">
    <citation type="journal article" date="2018" name="Sci. Rep.">
        <title>Genomic signatures of local adaptation to the degree of environmental predictability in rotifers.</title>
        <authorList>
            <person name="Franch-Gras L."/>
            <person name="Hahn C."/>
            <person name="Garcia-Roger E.M."/>
            <person name="Carmona M.J."/>
            <person name="Serra M."/>
            <person name="Gomez A."/>
        </authorList>
    </citation>
    <scope>NUCLEOTIDE SEQUENCE [LARGE SCALE GENOMIC DNA]</scope>
    <source>
        <strain evidence="2">HYR1</strain>
    </source>
</reference>
<dbReference type="AlphaFoldDB" id="A0A3M7S9U5"/>
<feature type="transmembrane region" description="Helical" evidence="1">
    <location>
        <begin position="128"/>
        <end position="152"/>
    </location>
</feature>
<accession>A0A3M7S9U5</accession>
<evidence type="ECO:0000313" key="3">
    <source>
        <dbReference type="Proteomes" id="UP000276133"/>
    </source>
</evidence>
<keyword evidence="3" id="KW-1185">Reference proteome</keyword>